<evidence type="ECO:0000256" key="9">
    <source>
        <dbReference type="SAM" id="MobiDB-lite"/>
    </source>
</evidence>
<organism evidence="10">
    <name type="scientific">Hexamita inflata</name>
    <dbReference type="NCBI Taxonomy" id="28002"/>
    <lineage>
        <taxon>Eukaryota</taxon>
        <taxon>Metamonada</taxon>
        <taxon>Diplomonadida</taxon>
        <taxon>Hexamitidae</taxon>
        <taxon>Hexamitinae</taxon>
        <taxon>Hexamita</taxon>
    </lineage>
</organism>
<accession>A0AA86US29</accession>
<keyword evidence="4 8" id="KW-0694">RNA-binding</keyword>
<comment type="caution">
    <text evidence="10">The sequence shown here is derived from an EMBL/GenBank/DDBJ whole genome shotgun (WGS) entry which is preliminary data.</text>
</comment>
<dbReference type="SUPFAM" id="SSF50447">
    <property type="entry name" value="Translation proteins"/>
    <property type="match status" value="1"/>
</dbReference>
<keyword evidence="2 8" id="KW-0690">Ribosome biogenesis</keyword>
<dbReference type="Gene3D" id="2.40.10.230">
    <property type="entry name" value="Probable tRNA pseudouridine synthase domain"/>
    <property type="match status" value="1"/>
</dbReference>
<comment type="similarity">
    <text evidence="7 8">Belongs to the GAR1 family.</text>
</comment>
<dbReference type="PANTHER" id="PTHR23237:SF6">
    <property type="entry name" value="H_ACA RIBONUCLEOPROTEIN COMPLEX SUBUNIT 1"/>
    <property type="match status" value="1"/>
</dbReference>
<comment type="subcellular location">
    <subcellularLocation>
        <location evidence="1 8">Nucleus</location>
        <location evidence="1 8">Nucleolus</location>
    </subcellularLocation>
</comment>
<keyword evidence="6 8" id="KW-0687">Ribonucleoprotein</keyword>
<comment type="function">
    <text evidence="8">Required for ribosome biogenesis. Part of a complex which catalyzes pseudouridylation of rRNA. This involves the isomerization of uridine such that the ribose is subsequently attached to C5, instead of the normal N1. Pseudouridine ("psi") residues may serve to stabilize the conformation of rRNAs.</text>
</comment>
<reference evidence="10" key="1">
    <citation type="submission" date="2023-06" db="EMBL/GenBank/DDBJ databases">
        <authorList>
            <person name="Kurt Z."/>
        </authorList>
    </citation>
    <scope>NUCLEOTIDE SEQUENCE</scope>
</reference>
<evidence type="ECO:0000256" key="6">
    <source>
        <dbReference type="ARBA" id="ARBA00023274"/>
    </source>
</evidence>
<dbReference type="Pfam" id="PF04410">
    <property type="entry name" value="Gar1"/>
    <property type="match status" value="1"/>
</dbReference>
<keyword evidence="12" id="KW-1185">Reference proteome</keyword>
<evidence type="ECO:0000313" key="11">
    <source>
        <dbReference type="EMBL" id="CAL6108683.1"/>
    </source>
</evidence>
<dbReference type="AlphaFoldDB" id="A0AA86US29"/>
<dbReference type="PANTHER" id="PTHR23237">
    <property type="entry name" value="NUCLEOLAR PROTEIN FAMILY A MEMBER 1 SNORNP PROTEIN GAR1"/>
    <property type="match status" value="1"/>
</dbReference>
<evidence type="ECO:0000313" key="10">
    <source>
        <dbReference type="EMBL" id="CAI9969475.1"/>
    </source>
</evidence>
<dbReference type="Proteomes" id="UP001642409">
    <property type="component" value="Unassembled WGS sequence"/>
</dbReference>
<comment type="subunit">
    <text evidence="8">Component of the small nucleolar ribonucleoprotein particles containing H/ACA-type snoRNAs (H/ACA snoRNPs).</text>
</comment>
<protein>
    <recommendedName>
        <fullName evidence="8">H/ACA ribonucleoprotein complex subunit</fullName>
    </recommendedName>
</protein>
<reference evidence="11 12" key="2">
    <citation type="submission" date="2024-07" db="EMBL/GenBank/DDBJ databases">
        <authorList>
            <person name="Akdeniz Z."/>
        </authorList>
    </citation>
    <scope>NUCLEOTIDE SEQUENCE [LARGE SCALE GENOMIC DNA]</scope>
</reference>
<keyword evidence="3 8" id="KW-0698">rRNA processing</keyword>
<evidence type="ECO:0000256" key="3">
    <source>
        <dbReference type="ARBA" id="ARBA00022552"/>
    </source>
</evidence>
<feature type="region of interest" description="Disordered" evidence="9">
    <location>
        <begin position="113"/>
        <end position="203"/>
    </location>
</feature>
<evidence type="ECO:0000256" key="4">
    <source>
        <dbReference type="ARBA" id="ARBA00022884"/>
    </source>
</evidence>
<dbReference type="InterPro" id="IPR007504">
    <property type="entry name" value="H/ACA_rnp_Gar1/Naf1"/>
</dbReference>
<dbReference type="GO" id="GO:0031429">
    <property type="term" value="C:box H/ACA snoRNP complex"/>
    <property type="evidence" value="ECO:0007669"/>
    <property type="project" value="TreeGrafter"/>
</dbReference>
<dbReference type="GO" id="GO:0034513">
    <property type="term" value="F:box H/ACA snoRNA binding"/>
    <property type="evidence" value="ECO:0007669"/>
    <property type="project" value="TreeGrafter"/>
</dbReference>
<evidence type="ECO:0000256" key="1">
    <source>
        <dbReference type="ARBA" id="ARBA00004604"/>
    </source>
</evidence>
<evidence type="ECO:0000256" key="5">
    <source>
        <dbReference type="ARBA" id="ARBA00023242"/>
    </source>
</evidence>
<evidence type="ECO:0000313" key="12">
    <source>
        <dbReference type="Proteomes" id="UP001642409"/>
    </source>
</evidence>
<feature type="compositionally biased region" description="Gly residues" evidence="9">
    <location>
        <begin position="171"/>
        <end position="203"/>
    </location>
</feature>
<proteinExistence type="inferred from homology"/>
<dbReference type="GO" id="GO:0000454">
    <property type="term" value="P:snoRNA guided rRNA pseudouridine synthesis"/>
    <property type="evidence" value="ECO:0007669"/>
    <property type="project" value="TreeGrafter"/>
</dbReference>
<sequence>MSYRGQERKEETGAVQFTLSYMHICYDKKQNLAVCKCADNKLVPKFNSFVYDKSEKPIGKIEEVFGPLMQFYIAFKGVDGYNVEKISSNTSFGIRMGQLIPVERFKPVVVVKRAHKEKKDDSKGRVQRGAPQRFDKKPFNRGPDNRFGGNSQGGNRFGGDRQGGDRPQGGDRFGGSQGGRFGGNNQGGNRFGGQSQGGRFGNK</sequence>
<dbReference type="EMBL" id="CATOUU010001059">
    <property type="protein sequence ID" value="CAI9969475.1"/>
    <property type="molecule type" value="Genomic_DNA"/>
</dbReference>
<gene>
    <name evidence="10" type="ORF">HINF_LOCUS57120</name>
    <name evidence="11" type="ORF">HINF_LOCUS75084</name>
</gene>
<evidence type="ECO:0000256" key="7">
    <source>
        <dbReference type="ARBA" id="ARBA00038293"/>
    </source>
</evidence>
<dbReference type="InterPro" id="IPR038664">
    <property type="entry name" value="Gar1/Naf1_Cbf5-bd_sf"/>
</dbReference>
<dbReference type="InterPro" id="IPR009000">
    <property type="entry name" value="Transl_B-barrel_sf"/>
</dbReference>
<evidence type="ECO:0000256" key="8">
    <source>
        <dbReference type="RuleBase" id="RU364004"/>
    </source>
</evidence>
<name>A0AA86US29_9EUKA</name>
<keyword evidence="5 8" id="KW-0539">Nucleus</keyword>
<dbReference type="EMBL" id="CAXDID020000655">
    <property type="protein sequence ID" value="CAL6108683.1"/>
    <property type="molecule type" value="Genomic_DNA"/>
</dbReference>
<evidence type="ECO:0000256" key="2">
    <source>
        <dbReference type="ARBA" id="ARBA00022517"/>
    </source>
</evidence>